<dbReference type="Pfam" id="PF02517">
    <property type="entry name" value="Rce1-like"/>
    <property type="match status" value="1"/>
</dbReference>
<dbReference type="RefSeq" id="WP_227020654.1">
    <property type="nucleotide sequence ID" value="NZ_JAGSND010000035.1"/>
</dbReference>
<reference evidence="3" key="2">
    <citation type="submission" date="2021-04" db="EMBL/GenBank/DDBJ databases">
        <authorList>
            <person name="Liu J."/>
        </authorList>
    </citation>
    <scope>NUCLEOTIDE SEQUENCE</scope>
    <source>
        <strain evidence="3">BAD-6</strain>
    </source>
</reference>
<comment type="caution">
    <text evidence="3">The sequence shown here is derived from an EMBL/GenBank/DDBJ whole genome shotgun (WGS) entry which is preliminary data.</text>
</comment>
<keyword evidence="3" id="KW-0378">Hydrolase</keyword>
<feature type="transmembrane region" description="Helical" evidence="1">
    <location>
        <begin position="231"/>
        <end position="248"/>
    </location>
</feature>
<reference evidence="3" key="1">
    <citation type="submission" date="2021-04" db="EMBL/GenBank/DDBJ databases">
        <title>Sinoanaerobacter chloroacetimidivorans sp. nov., an obligate anaerobic bacterium isolated from anaerobic sludge.</title>
        <authorList>
            <person name="Bao Y."/>
        </authorList>
    </citation>
    <scope>NUCLEOTIDE SEQUENCE</scope>
    <source>
        <strain evidence="3">BAD-6</strain>
    </source>
</reference>
<proteinExistence type="predicted"/>
<evidence type="ECO:0000313" key="3">
    <source>
        <dbReference type="EMBL" id="MBR0600573.1"/>
    </source>
</evidence>
<keyword evidence="1" id="KW-1133">Transmembrane helix</keyword>
<gene>
    <name evidence="3" type="ORF">KCX82_22135</name>
</gene>
<dbReference type="PANTHER" id="PTHR39430">
    <property type="entry name" value="MEMBRANE-ASSOCIATED PROTEASE-RELATED"/>
    <property type="match status" value="1"/>
</dbReference>
<dbReference type="PANTHER" id="PTHR39430:SF1">
    <property type="entry name" value="PROTEASE"/>
    <property type="match status" value="1"/>
</dbReference>
<keyword evidence="4" id="KW-1185">Reference proteome</keyword>
<protein>
    <submittedName>
        <fullName evidence="3">CPBP family intramembrane metalloprotease</fullName>
    </submittedName>
</protein>
<feature type="transmembrane region" description="Helical" evidence="1">
    <location>
        <begin position="77"/>
        <end position="101"/>
    </location>
</feature>
<keyword evidence="3" id="KW-0482">Metalloprotease</keyword>
<organism evidence="3 4">
    <name type="scientific">Sinanaerobacter chloroacetimidivorans</name>
    <dbReference type="NCBI Taxonomy" id="2818044"/>
    <lineage>
        <taxon>Bacteria</taxon>
        <taxon>Bacillati</taxon>
        <taxon>Bacillota</taxon>
        <taxon>Clostridia</taxon>
        <taxon>Peptostreptococcales</taxon>
        <taxon>Anaerovoracaceae</taxon>
        <taxon>Sinanaerobacter</taxon>
    </lineage>
</organism>
<dbReference type="GO" id="GO:0080120">
    <property type="term" value="P:CAAX-box protein maturation"/>
    <property type="evidence" value="ECO:0007669"/>
    <property type="project" value="UniProtKB-ARBA"/>
</dbReference>
<name>A0A8J7W7R4_9FIRM</name>
<sequence length="305" mass="34426">MKENKQWQPIQAIIFIYLICFMFRAIEYMFIRTDQSIFGEAFIHKLAGILMLLLAIRHFSFKFPEVGFIGKSAGKHTLYGLLLGISMFIIAYGIEFFTQFSGGNSPTLRLYVTSYAIDGNLGNQTSLMFFSFCIIGNLINVAMEEGVFRGLFIKLAEMKYSFNKAIVLSSVLFGVWHVAAPVRNLLDGKMSAVEASMFALMLILTTGITGAKFCLLTKITGSLWMPMADHFFNNTIINVLHIVTTSGADELQVVRISIAQTVSFLIVLFIYWKSGARHKNTFRMSAQSINDYHLVKTVNNKFIFK</sequence>
<dbReference type="AlphaFoldDB" id="A0A8J7W7R4"/>
<feature type="transmembrane region" description="Helical" evidence="1">
    <location>
        <begin position="12"/>
        <end position="31"/>
    </location>
</feature>
<feature type="transmembrane region" description="Helical" evidence="1">
    <location>
        <begin position="199"/>
        <end position="219"/>
    </location>
</feature>
<dbReference type="EMBL" id="JAGSND010000035">
    <property type="protein sequence ID" value="MBR0600573.1"/>
    <property type="molecule type" value="Genomic_DNA"/>
</dbReference>
<keyword evidence="1" id="KW-0812">Transmembrane</keyword>
<feature type="transmembrane region" description="Helical" evidence="1">
    <location>
        <begin position="121"/>
        <end position="141"/>
    </location>
</feature>
<evidence type="ECO:0000259" key="2">
    <source>
        <dbReference type="Pfam" id="PF02517"/>
    </source>
</evidence>
<feature type="transmembrane region" description="Helical" evidence="1">
    <location>
        <begin position="254"/>
        <end position="272"/>
    </location>
</feature>
<evidence type="ECO:0000256" key="1">
    <source>
        <dbReference type="SAM" id="Phobius"/>
    </source>
</evidence>
<feature type="domain" description="CAAX prenyl protease 2/Lysostaphin resistance protein A-like" evidence="2">
    <location>
        <begin position="129"/>
        <end position="236"/>
    </location>
</feature>
<dbReference type="GO" id="GO:0004175">
    <property type="term" value="F:endopeptidase activity"/>
    <property type="evidence" value="ECO:0007669"/>
    <property type="project" value="UniProtKB-ARBA"/>
</dbReference>
<dbReference type="GO" id="GO:0008237">
    <property type="term" value="F:metallopeptidase activity"/>
    <property type="evidence" value="ECO:0007669"/>
    <property type="project" value="UniProtKB-KW"/>
</dbReference>
<evidence type="ECO:0000313" key="4">
    <source>
        <dbReference type="Proteomes" id="UP000675664"/>
    </source>
</evidence>
<accession>A0A8J7W7R4</accession>
<feature type="transmembrane region" description="Helical" evidence="1">
    <location>
        <begin position="37"/>
        <end position="56"/>
    </location>
</feature>
<keyword evidence="3" id="KW-0645">Protease</keyword>
<feature type="transmembrane region" description="Helical" evidence="1">
    <location>
        <begin position="162"/>
        <end position="179"/>
    </location>
</feature>
<dbReference type="InterPro" id="IPR003675">
    <property type="entry name" value="Rce1/LyrA-like_dom"/>
</dbReference>
<keyword evidence="1" id="KW-0472">Membrane</keyword>
<dbReference type="Proteomes" id="UP000675664">
    <property type="component" value="Unassembled WGS sequence"/>
</dbReference>